<evidence type="ECO:0000259" key="14">
    <source>
        <dbReference type="SMART" id="SM01002"/>
    </source>
</evidence>
<keyword evidence="6" id="KW-0547">Nucleotide-binding</keyword>
<feature type="transmembrane region" description="Helical" evidence="13">
    <location>
        <begin position="192"/>
        <end position="213"/>
    </location>
</feature>
<sequence>MVNSVSESVETFQILAIVFVIFAVYCLTKFHLLKMGYTFAFAAVVVSFLMSAIDYSDLINGYGYLVLVLSVVIGVIIGVVMGIKNKTFHPQRKLMLLNSFGSVSVGICCIGIYVDPADNYYLNINKEKLLLFFITLSIIFGFVNFCGSTIIYFRINHYAKMENGNIKQAETEKEKEKESKQGKTMANIIRNIFMVVVVIAICFFLILSITTNISSGLKYILMVFVLSSILGITFFVTVYHKYITSSYLILNSLTGLHCITLGFVISHNFLIAAGSFICGTSLITFFKNCQKNEIQIVDFLFNNLFEKKEGDDYEGNDEDNDEEINIIPLSQLKNLILNNKKILIAPGYGLVVSQAQHVLSEFLKLLANFKINATIAINPIAGRCPNQILELLNDAQVPFSAVSDLNTCNSKMAKYGLVLVLGGNDIINSEFVEDPDSNFQGVPVLKVWNAKNVVVIKKGSAKGYNKRRNPTFKKRNVKLFLGDIKEIITILNKELKGLRRKIEDEIKERKMNKEIKKTHIRPSKSLEKHQILSESEESSGLGTGSELELELENTLNKKLNEKNKNIHIDTDTGTEIASEEIKISKVDLVEKFKTIGFVFEDLEEEKILISIIPTLIKRYHSLGFNILIHSEIESHINYSQNDYQNSGAQMLSNVEEIWDGSDIIIKFLPPNLQDVNYSHEKQIVFCYFSFIRNKQLIQAINEKKLTLLSIEDLPNILQTQSFNPNLSLNRIVGYRAVIEAATHFEKFFLGEVTAAGKYPPATVLIIGSDDKAISALKCAKGLGAKVLVFDFDLESRPVVEYLGGEFILPSSLKMKDPNKIELTKRHLHYFKRLFKKANIVITTMLDRGNQQPLKLPEELFKYLKEGSVVVDLNANMGGNCAITKAGEIVNYNGVTVIGMTNYLSKMNILSSQMYSSNLFQIIQYMLQSPLLTEDDHPSAQDFVVDKDNQIINAMCIFYNGKPTKSFNNNNNNNNNNIMDHFSKKLESQSEFESGIERIIEKKKEIQILKKQKIEEKIQKSKKKKFSLFSILKKTLFFAAIITLVVLTGTYSNHQFLTHAMVLVLASVIGLTLVNNIPQFLINIFFTTTNAISGIIIIGAIYLLRDLKASSILISIFALLLTSINISNGFFNSFKLINQ</sequence>
<keyword evidence="3" id="KW-1003">Cell membrane</keyword>
<dbReference type="Pfam" id="PF02233">
    <property type="entry name" value="PNTB"/>
    <property type="match status" value="1"/>
</dbReference>
<feature type="transmembrane region" description="Helical" evidence="13">
    <location>
        <begin position="129"/>
        <end position="153"/>
    </location>
</feature>
<evidence type="ECO:0000256" key="7">
    <source>
        <dbReference type="ARBA" id="ARBA00022857"/>
    </source>
</evidence>
<evidence type="ECO:0000256" key="8">
    <source>
        <dbReference type="ARBA" id="ARBA00022967"/>
    </source>
</evidence>
<dbReference type="SMART" id="SM01003">
    <property type="entry name" value="AlaDh_PNT_N"/>
    <property type="match status" value="1"/>
</dbReference>
<dbReference type="Gene3D" id="3.40.50.720">
    <property type="entry name" value="NAD(P)-binding Rossmann-like Domain"/>
    <property type="match status" value="2"/>
</dbReference>
<dbReference type="GO" id="GO:0005743">
    <property type="term" value="C:mitochondrial inner membrane"/>
    <property type="evidence" value="ECO:0007669"/>
    <property type="project" value="TreeGrafter"/>
</dbReference>
<keyword evidence="8" id="KW-1278">Translocase</keyword>
<dbReference type="InterPro" id="IPR036291">
    <property type="entry name" value="NAD(P)-bd_dom_sf"/>
</dbReference>
<comment type="caution">
    <text evidence="16">The sequence shown here is derived from an EMBL/GenBank/DDBJ whole genome shotgun (WGS) entry which is preliminary data.</text>
</comment>
<dbReference type="PANTHER" id="PTHR10160">
    <property type="entry name" value="NAD(P) TRANSHYDROGENASE"/>
    <property type="match status" value="1"/>
</dbReference>
<evidence type="ECO:0000256" key="13">
    <source>
        <dbReference type="SAM" id="Phobius"/>
    </source>
</evidence>
<feature type="transmembrane region" description="Helical" evidence="13">
    <location>
        <begin position="1055"/>
        <end position="1073"/>
    </location>
</feature>
<dbReference type="AlphaFoldDB" id="A0AAV7YVH1"/>
<evidence type="ECO:0000256" key="10">
    <source>
        <dbReference type="ARBA" id="ARBA00023027"/>
    </source>
</evidence>
<dbReference type="GO" id="GO:0050661">
    <property type="term" value="F:NADP binding"/>
    <property type="evidence" value="ECO:0007669"/>
    <property type="project" value="TreeGrafter"/>
</dbReference>
<feature type="transmembrane region" description="Helical" evidence="13">
    <location>
        <begin position="61"/>
        <end position="83"/>
    </location>
</feature>
<dbReference type="Pfam" id="PF05222">
    <property type="entry name" value="AlaDh_PNT_N"/>
    <property type="match status" value="1"/>
</dbReference>
<dbReference type="GO" id="GO:0008750">
    <property type="term" value="F:proton-translocating NAD(P)+ transhydrogenase activity"/>
    <property type="evidence" value="ECO:0007669"/>
    <property type="project" value="UniProtKB-EC"/>
</dbReference>
<evidence type="ECO:0000256" key="2">
    <source>
        <dbReference type="ARBA" id="ARBA00012943"/>
    </source>
</evidence>
<feature type="transmembrane region" description="Helical" evidence="13">
    <location>
        <begin position="246"/>
        <end position="263"/>
    </location>
</feature>
<organism evidence="16 17">
    <name type="scientific">Anaeramoeba flamelloides</name>
    <dbReference type="NCBI Taxonomy" id="1746091"/>
    <lineage>
        <taxon>Eukaryota</taxon>
        <taxon>Metamonada</taxon>
        <taxon>Anaeramoebidae</taxon>
        <taxon>Anaeramoeba</taxon>
    </lineage>
</organism>
<evidence type="ECO:0000256" key="3">
    <source>
        <dbReference type="ARBA" id="ARBA00022475"/>
    </source>
</evidence>
<dbReference type="SMART" id="SM01002">
    <property type="entry name" value="AlaDh_PNT_C"/>
    <property type="match status" value="1"/>
</dbReference>
<proteinExistence type="predicted"/>
<gene>
    <name evidence="16" type="ORF">M0812_22704</name>
</gene>
<feature type="transmembrane region" description="Helical" evidence="13">
    <location>
        <begin position="269"/>
        <end position="286"/>
    </location>
</feature>
<dbReference type="GO" id="GO:0005886">
    <property type="term" value="C:plasma membrane"/>
    <property type="evidence" value="ECO:0007669"/>
    <property type="project" value="UniProtKB-SubCell"/>
</dbReference>
<keyword evidence="7" id="KW-0521">NADP</keyword>
<keyword evidence="9 13" id="KW-1133">Transmembrane helix</keyword>
<dbReference type="InterPro" id="IPR007886">
    <property type="entry name" value="AlaDH/PNT_N"/>
</dbReference>
<evidence type="ECO:0000256" key="4">
    <source>
        <dbReference type="ARBA" id="ARBA00022519"/>
    </source>
</evidence>
<feature type="transmembrane region" description="Helical" evidence="13">
    <location>
        <begin position="1109"/>
        <end position="1130"/>
    </location>
</feature>
<dbReference type="InterPro" id="IPR034300">
    <property type="entry name" value="PNTB-like"/>
</dbReference>
<keyword evidence="5 13" id="KW-0812">Transmembrane</keyword>
<protein>
    <recommendedName>
        <fullName evidence="2">proton-translocating NAD(P)(+) transhydrogenase</fullName>
        <ecNumber evidence="2">7.1.1.1</ecNumber>
    </recommendedName>
</protein>
<feature type="transmembrane region" description="Helical" evidence="13">
    <location>
        <begin position="219"/>
        <end position="239"/>
    </location>
</feature>
<evidence type="ECO:0000259" key="15">
    <source>
        <dbReference type="SMART" id="SM01003"/>
    </source>
</evidence>
<comment type="subcellular location">
    <subcellularLocation>
        <location evidence="1">Cell inner membrane</location>
        <topology evidence="1">Multi-pass membrane protein</topology>
    </subcellularLocation>
</comment>
<dbReference type="EMBL" id="JANTQA010000047">
    <property type="protein sequence ID" value="KAJ3433738.1"/>
    <property type="molecule type" value="Genomic_DNA"/>
</dbReference>
<dbReference type="Proteomes" id="UP001146793">
    <property type="component" value="Unassembled WGS sequence"/>
</dbReference>
<keyword evidence="10" id="KW-0520">NAD</keyword>
<dbReference type="GO" id="GO:0006740">
    <property type="term" value="P:NADPH regeneration"/>
    <property type="evidence" value="ECO:0007669"/>
    <property type="project" value="TreeGrafter"/>
</dbReference>
<feature type="transmembrane region" description="Helical" evidence="13">
    <location>
        <begin position="1025"/>
        <end position="1049"/>
    </location>
</feature>
<evidence type="ECO:0000256" key="12">
    <source>
        <dbReference type="ARBA" id="ARBA00048202"/>
    </source>
</evidence>
<keyword evidence="4" id="KW-0997">Cell inner membrane</keyword>
<feature type="transmembrane region" description="Helical" evidence="13">
    <location>
        <begin position="35"/>
        <end position="55"/>
    </location>
</feature>
<feature type="transmembrane region" description="Helical" evidence="13">
    <location>
        <begin position="95"/>
        <end position="114"/>
    </location>
</feature>
<accession>A0AAV7YVH1</accession>
<dbReference type="EC" id="7.1.1.1" evidence="2"/>
<dbReference type="SUPFAM" id="SSF52283">
    <property type="entry name" value="Formate/glycerate dehydrogenase catalytic domain-like"/>
    <property type="match status" value="1"/>
</dbReference>
<dbReference type="Pfam" id="PF12769">
    <property type="entry name" value="PNTB_4TM"/>
    <property type="match status" value="1"/>
</dbReference>
<dbReference type="Gene3D" id="3.40.50.1220">
    <property type="entry name" value="TPP-binding domain"/>
    <property type="match status" value="1"/>
</dbReference>
<evidence type="ECO:0000256" key="11">
    <source>
        <dbReference type="ARBA" id="ARBA00023136"/>
    </source>
</evidence>
<dbReference type="PANTHER" id="PTHR10160:SF19">
    <property type="entry name" value="PROTON-TRANSLOCATING NAD(P)(+) TRANSHYDROGENASE"/>
    <property type="match status" value="1"/>
</dbReference>
<evidence type="ECO:0000256" key="9">
    <source>
        <dbReference type="ARBA" id="ARBA00022989"/>
    </source>
</evidence>
<dbReference type="SUPFAM" id="SSF52467">
    <property type="entry name" value="DHS-like NAD/FAD-binding domain"/>
    <property type="match status" value="1"/>
</dbReference>
<dbReference type="InterPro" id="IPR024605">
    <property type="entry name" value="NADP_transhyd_a_C"/>
</dbReference>
<feature type="domain" description="Alanine dehydrogenase/pyridine nucleotide transhydrogenase N-terminal" evidence="15">
    <location>
        <begin position="596"/>
        <end position="732"/>
    </location>
</feature>
<dbReference type="Pfam" id="PF01262">
    <property type="entry name" value="AlaDh_PNT_C"/>
    <property type="match status" value="1"/>
</dbReference>
<evidence type="ECO:0000256" key="1">
    <source>
        <dbReference type="ARBA" id="ARBA00004429"/>
    </source>
</evidence>
<dbReference type="SUPFAM" id="SSF51735">
    <property type="entry name" value="NAD(P)-binding Rossmann-fold domains"/>
    <property type="match status" value="1"/>
</dbReference>
<reference evidence="16" key="1">
    <citation type="submission" date="2022-08" db="EMBL/GenBank/DDBJ databases">
        <title>Novel sulphate-reducing endosymbionts in the free-living metamonad Anaeramoeba.</title>
        <authorList>
            <person name="Jerlstrom-Hultqvist J."/>
            <person name="Cepicka I."/>
            <person name="Gallot-Lavallee L."/>
            <person name="Salas-Leiva D."/>
            <person name="Curtis B.A."/>
            <person name="Zahonova K."/>
            <person name="Pipaliya S."/>
            <person name="Dacks J."/>
            <person name="Roger A.J."/>
        </authorList>
    </citation>
    <scope>NUCLEOTIDE SEQUENCE</scope>
    <source>
        <strain evidence="16">Busselton2</strain>
    </source>
</reference>
<comment type="catalytic activity">
    <reaction evidence="12">
        <text>NAD(+) + NADPH + H(+)(in) = NADH + NADP(+) + H(+)(out)</text>
        <dbReference type="Rhea" id="RHEA:47992"/>
        <dbReference type="ChEBI" id="CHEBI:15378"/>
        <dbReference type="ChEBI" id="CHEBI:57540"/>
        <dbReference type="ChEBI" id="CHEBI:57783"/>
        <dbReference type="ChEBI" id="CHEBI:57945"/>
        <dbReference type="ChEBI" id="CHEBI:58349"/>
        <dbReference type="EC" id="7.1.1.1"/>
    </reaction>
</comment>
<name>A0AAV7YVH1_9EUKA</name>
<keyword evidence="11 13" id="KW-0472">Membrane</keyword>
<evidence type="ECO:0000313" key="17">
    <source>
        <dbReference type="Proteomes" id="UP001146793"/>
    </source>
</evidence>
<evidence type="ECO:0000313" key="16">
    <source>
        <dbReference type="EMBL" id="KAJ3433738.1"/>
    </source>
</evidence>
<dbReference type="InterPro" id="IPR007698">
    <property type="entry name" value="AlaDH/PNT_NAD(H)-bd"/>
</dbReference>
<feature type="transmembrane region" description="Helical" evidence="13">
    <location>
        <begin position="1080"/>
        <end position="1103"/>
    </location>
</feature>
<feature type="domain" description="Alanine dehydrogenase/pyridine nucleotide transhydrogenase NAD(H)-binding" evidence="14">
    <location>
        <begin position="741"/>
        <end position="898"/>
    </location>
</feature>
<dbReference type="InterPro" id="IPR029035">
    <property type="entry name" value="DHS-like_NAD/FAD-binding_dom"/>
</dbReference>
<evidence type="ECO:0000256" key="6">
    <source>
        <dbReference type="ARBA" id="ARBA00022741"/>
    </source>
</evidence>
<evidence type="ECO:0000256" key="5">
    <source>
        <dbReference type="ARBA" id="ARBA00022692"/>
    </source>
</evidence>
<feature type="transmembrane region" description="Helical" evidence="13">
    <location>
        <begin position="12"/>
        <end position="28"/>
    </location>
</feature>